<dbReference type="Gene3D" id="3.90.550.10">
    <property type="entry name" value="Spore Coat Polysaccharide Biosynthesis Protein SpsA, Chain A"/>
    <property type="match status" value="1"/>
</dbReference>
<dbReference type="InterPro" id="IPR050248">
    <property type="entry name" value="Polysacc_deacetylase_ArnD"/>
</dbReference>
<reference evidence="4" key="1">
    <citation type="submission" date="2020-05" db="EMBL/GenBank/DDBJ databases">
        <title>Frigoriglobus tundricola gen. nov., sp. nov., a psychrotolerant cellulolytic planctomycete of the family Gemmataceae with two divergent copies of 16S rRNA gene.</title>
        <authorList>
            <person name="Kulichevskaya I.S."/>
            <person name="Ivanova A.A."/>
            <person name="Naumoff D.G."/>
            <person name="Beletsky A.V."/>
            <person name="Rijpstra W.I.C."/>
            <person name="Sinninghe Damste J.S."/>
            <person name="Mardanov A.V."/>
            <person name="Ravin N.V."/>
            <person name="Dedysh S.N."/>
        </authorList>
    </citation>
    <scope>NUCLEOTIDE SEQUENCE [LARGE SCALE GENOMIC DNA]</scope>
    <source>
        <strain evidence="4">PL17</strain>
    </source>
</reference>
<dbReference type="InterPro" id="IPR002509">
    <property type="entry name" value="NODB_dom"/>
</dbReference>
<dbReference type="EMBL" id="CP053452">
    <property type="protein sequence ID" value="QJW92788.1"/>
    <property type="molecule type" value="Genomic_DNA"/>
</dbReference>
<dbReference type="SUPFAM" id="SSF88713">
    <property type="entry name" value="Glycoside hydrolase/deacetylase"/>
    <property type="match status" value="1"/>
</dbReference>
<dbReference type="GO" id="GO:0005975">
    <property type="term" value="P:carbohydrate metabolic process"/>
    <property type="evidence" value="ECO:0007669"/>
    <property type="project" value="InterPro"/>
</dbReference>
<dbReference type="InterPro" id="IPR011330">
    <property type="entry name" value="Glyco_hydro/deAcase_b/a-brl"/>
</dbReference>
<dbReference type="Pfam" id="PF01522">
    <property type="entry name" value="Polysacc_deac_1"/>
    <property type="match status" value="1"/>
</dbReference>
<dbReference type="Gene3D" id="3.20.20.370">
    <property type="entry name" value="Glycoside hydrolase/deacetylase"/>
    <property type="match status" value="1"/>
</dbReference>
<evidence type="ECO:0000313" key="4">
    <source>
        <dbReference type="Proteomes" id="UP000503447"/>
    </source>
</evidence>
<dbReference type="KEGG" id="ftj:FTUN_0285"/>
<evidence type="ECO:0000256" key="1">
    <source>
        <dbReference type="SAM" id="Phobius"/>
    </source>
</evidence>
<feature type="transmembrane region" description="Helical" evidence="1">
    <location>
        <begin position="6"/>
        <end position="28"/>
    </location>
</feature>
<proteinExistence type="predicted"/>
<dbReference type="SUPFAM" id="SSF53448">
    <property type="entry name" value="Nucleotide-diphospho-sugar transferases"/>
    <property type="match status" value="1"/>
</dbReference>
<evidence type="ECO:0000313" key="3">
    <source>
        <dbReference type="EMBL" id="QJW92788.1"/>
    </source>
</evidence>
<accession>A0A6M5YFM8</accession>
<dbReference type="CDD" id="cd06438">
    <property type="entry name" value="EpsO_like"/>
    <property type="match status" value="1"/>
</dbReference>
<keyword evidence="1" id="KW-0812">Transmembrane</keyword>
<feature type="transmembrane region" description="Helical" evidence="1">
    <location>
        <begin position="306"/>
        <end position="326"/>
    </location>
</feature>
<dbReference type="GO" id="GO:0016810">
    <property type="term" value="F:hydrolase activity, acting on carbon-nitrogen (but not peptide) bonds"/>
    <property type="evidence" value="ECO:0007669"/>
    <property type="project" value="InterPro"/>
</dbReference>
<dbReference type="AlphaFoldDB" id="A0A6M5YFM8"/>
<organism evidence="3 4">
    <name type="scientific">Frigoriglobus tundricola</name>
    <dbReference type="NCBI Taxonomy" id="2774151"/>
    <lineage>
        <taxon>Bacteria</taxon>
        <taxon>Pseudomonadati</taxon>
        <taxon>Planctomycetota</taxon>
        <taxon>Planctomycetia</taxon>
        <taxon>Gemmatales</taxon>
        <taxon>Gemmataceae</taxon>
        <taxon>Frigoriglobus</taxon>
    </lineage>
</organism>
<dbReference type="Proteomes" id="UP000503447">
    <property type="component" value="Chromosome"/>
</dbReference>
<dbReference type="RefSeq" id="WP_171469120.1">
    <property type="nucleotide sequence ID" value="NZ_CP053452.2"/>
</dbReference>
<evidence type="ECO:0000259" key="2">
    <source>
        <dbReference type="PROSITE" id="PS51677"/>
    </source>
</evidence>
<dbReference type="PROSITE" id="PS51677">
    <property type="entry name" value="NODB"/>
    <property type="match status" value="1"/>
</dbReference>
<dbReference type="PANTHER" id="PTHR10587">
    <property type="entry name" value="GLYCOSYL TRANSFERASE-RELATED"/>
    <property type="match status" value="1"/>
</dbReference>
<feature type="domain" description="NodB homology" evidence="2">
    <location>
        <begin position="413"/>
        <end position="588"/>
    </location>
</feature>
<keyword evidence="4" id="KW-1185">Reference proteome</keyword>
<feature type="transmembrane region" description="Helical" evidence="1">
    <location>
        <begin position="333"/>
        <end position="355"/>
    </location>
</feature>
<dbReference type="InterPro" id="IPR029044">
    <property type="entry name" value="Nucleotide-diphossugar_trans"/>
</dbReference>
<dbReference type="CDD" id="cd10959">
    <property type="entry name" value="CE4_NodB_like_3"/>
    <property type="match status" value="1"/>
</dbReference>
<gene>
    <name evidence="3" type="ORF">FTUN_0285</name>
</gene>
<feature type="transmembrane region" description="Helical" evidence="1">
    <location>
        <begin position="283"/>
        <end position="300"/>
    </location>
</feature>
<dbReference type="PANTHER" id="PTHR10587:SF137">
    <property type="entry name" value="4-DEOXY-4-FORMAMIDO-L-ARABINOSE-PHOSPHOUNDECAPRENOL DEFORMYLASE ARND-RELATED"/>
    <property type="match status" value="1"/>
</dbReference>
<protein>
    <submittedName>
        <fullName evidence="3">Poly-beta-1,6-N-acetyl-D-glucosamine synthase</fullName>
    </submittedName>
</protein>
<keyword evidence="1" id="KW-0472">Membrane</keyword>
<sequence>MLTAVASLAFLIPATIACLYYVAFTLAARRARPHRAASGPTRTFAVLIPAHNEQDALPATLRSVLALDYPPEMVRVYVVADNCTDRTADVAAEAGVMCLVRDDPARRGKGFALEFGLNAVSADGPDAVLVLDADCTLDPCALWELDATFATGAEAAQLTVRSANADAGATGYVAAVGDAVDGLVAAGRDRLGFSVPLRGTGMAFSRNVLTRVPWVAFSTVEDAEYAVRLRAAGIRIRLAAGARVFCAAPPQLNELCRQRRRWRSALFTGGRAKLPVRAVHSKPLVLVHLFVTAAGVLAAGEPALVVWAAWLVGLTAAVYLRAMAAVGLTPHRIALLVISPVVIARLAWVTAVGVFRRPASWDATSARADRLVSTDAPALDPKSATDMPFARRPSRVMRLLHRPFVRSRNEGSPFVSLTFDDGPHPVHTPEVLARLQRYRIPATFFLVGKRVADTPHFVERITAAGHTVGNHTFSHPRFGRFGFMEPRLELERCRELVPGATKFRPPFGLVTPGVWFAARRLGLPVVTWSVDSGDWQCRNEVEAAAAARQVLELVRPGDIVLLHDDRPWIGVILDVLLPGLAARGLLGPVLEATPEQKRAARPARALASR</sequence>
<dbReference type="Pfam" id="PF13641">
    <property type="entry name" value="Glyco_tranf_2_3"/>
    <property type="match status" value="1"/>
</dbReference>
<name>A0A6M5YFM8_9BACT</name>
<keyword evidence="1" id="KW-1133">Transmembrane helix</keyword>